<evidence type="ECO:0000259" key="2">
    <source>
        <dbReference type="Pfam" id="PF18065"/>
    </source>
</evidence>
<comment type="caution">
    <text evidence="3">The sequence shown here is derived from an EMBL/GenBank/DDBJ whole genome shotgun (WGS) entry which is preliminary data.</text>
</comment>
<keyword evidence="4" id="KW-1185">Reference proteome</keyword>
<dbReference type="Proteomes" id="UP000033423">
    <property type="component" value="Unassembled WGS sequence"/>
</dbReference>
<feature type="domain" description="PatG C-terminal" evidence="2">
    <location>
        <begin position="178"/>
        <end position="284"/>
    </location>
</feature>
<dbReference type="EMBL" id="LACI01002121">
    <property type="protein sequence ID" value="KJU82909.1"/>
    <property type="molecule type" value="Genomic_DNA"/>
</dbReference>
<protein>
    <recommendedName>
        <fullName evidence="2">PatG C-terminal domain-containing protein</fullName>
    </recommendedName>
</protein>
<organism evidence="3 4">
    <name type="scientific">Candidatus Magnetobacterium bavaricum</name>
    <dbReference type="NCBI Taxonomy" id="29290"/>
    <lineage>
        <taxon>Bacteria</taxon>
        <taxon>Pseudomonadati</taxon>
        <taxon>Nitrospirota</taxon>
        <taxon>Thermodesulfovibrionia</taxon>
        <taxon>Thermodesulfovibrionales</taxon>
        <taxon>Candidatus Magnetobacteriaceae</taxon>
        <taxon>Candidatus Magnetobacterium</taxon>
    </lineage>
</organism>
<evidence type="ECO:0000256" key="1">
    <source>
        <dbReference type="SAM" id="MobiDB-lite"/>
    </source>
</evidence>
<dbReference type="AlphaFoldDB" id="A0A0F3GLR5"/>
<dbReference type="Pfam" id="PF18065">
    <property type="entry name" value="PatG_C"/>
    <property type="match status" value="1"/>
</dbReference>
<gene>
    <name evidence="3" type="ORF">MBAV_004902</name>
</gene>
<feature type="region of interest" description="Disordered" evidence="1">
    <location>
        <begin position="1"/>
        <end position="25"/>
    </location>
</feature>
<dbReference type="InterPro" id="IPR040636">
    <property type="entry name" value="PatG_C"/>
</dbReference>
<name>A0A0F3GLR5_9BACT</name>
<accession>A0A0F3GLR5</accession>
<evidence type="ECO:0000313" key="3">
    <source>
        <dbReference type="EMBL" id="KJU82909.1"/>
    </source>
</evidence>
<evidence type="ECO:0000313" key="4">
    <source>
        <dbReference type="Proteomes" id="UP000033423"/>
    </source>
</evidence>
<feature type="compositionally biased region" description="Polar residues" evidence="1">
    <location>
        <begin position="14"/>
        <end position="23"/>
    </location>
</feature>
<sequence length="290" mass="32657">MSLEHQVVEGAGSVKTTQETNGSRACGAGTCRKKPVYALGSIDVRFPDLGIEREFYYLASRMKADISTEEDVKYHVLRANPHLSREVCWVMQIEGTDTYILTPSGPSSLDDLIEGLYNDGNKEKYCNVVIGSKGPIAPAQACNGLTVPIVTVDCVYYFDLPSFVKGIPPRQEAANQGDFDRLALDMIRDKVMQMVDNTGEMDEHRALNYLVVRYDGLYRLLYDKSHESLLQEISVAPSRLSPVRKMLNVIFTFTHKKAGYKEKYYVRVDVSDKYPFLASKVAEYYDINGM</sequence>
<reference evidence="3 4" key="1">
    <citation type="submission" date="2015-02" db="EMBL/GenBank/DDBJ databases">
        <title>Single-cell genomics of uncultivated deep-branching MTB reveals a conserved set of magnetosome genes.</title>
        <authorList>
            <person name="Kolinko S."/>
            <person name="Richter M."/>
            <person name="Glockner F.O."/>
            <person name="Brachmann A."/>
            <person name="Schuler D."/>
        </authorList>
    </citation>
    <scope>NUCLEOTIDE SEQUENCE [LARGE SCALE GENOMIC DNA]</scope>
    <source>
        <strain evidence="3">TM-1</strain>
    </source>
</reference>
<proteinExistence type="predicted"/>